<feature type="transmembrane region" description="Helical" evidence="1">
    <location>
        <begin position="71"/>
        <end position="94"/>
    </location>
</feature>
<name>A0A6V8LDF3_9ACTN</name>
<dbReference type="EMBL" id="BLPG01000001">
    <property type="protein sequence ID" value="GFJ94354.1"/>
    <property type="molecule type" value="Genomic_DNA"/>
</dbReference>
<feature type="domain" description="Low molecular weight protein antigen 6 PH" evidence="2">
    <location>
        <begin position="130"/>
        <end position="156"/>
    </location>
</feature>
<organism evidence="3 4">
    <name type="scientific">Phytohabitans rumicis</name>
    <dbReference type="NCBI Taxonomy" id="1076125"/>
    <lineage>
        <taxon>Bacteria</taxon>
        <taxon>Bacillati</taxon>
        <taxon>Actinomycetota</taxon>
        <taxon>Actinomycetes</taxon>
        <taxon>Micromonosporales</taxon>
        <taxon>Micromonosporaceae</taxon>
    </lineage>
</organism>
<evidence type="ECO:0000313" key="4">
    <source>
        <dbReference type="Proteomes" id="UP000482960"/>
    </source>
</evidence>
<evidence type="ECO:0000259" key="2">
    <source>
        <dbReference type="Pfam" id="PF10756"/>
    </source>
</evidence>
<comment type="caution">
    <text evidence="3">The sequence shown here is derived from an EMBL/GenBank/DDBJ whole genome shotgun (WGS) entry which is preliminary data.</text>
</comment>
<keyword evidence="4" id="KW-1185">Reference proteome</keyword>
<dbReference type="Pfam" id="PF10756">
    <property type="entry name" value="bPH_6"/>
    <property type="match status" value="1"/>
</dbReference>
<evidence type="ECO:0000256" key="1">
    <source>
        <dbReference type="SAM" id="Phobius"/>
    </source>
</evidence>
<dbReference type="Proteomes" id="UP000482960">
    <property type="component" value="Unassembled WGS sequence"/>
</dbReference>
<keyword evidence="1" id="KW-0812">Transmembrane</keyword>
<protein>
    <recommendedName>
        <fullName evidence="2">Low molecular weight protein antigen 6 PH domain-containing protein</fullName>
    </recommendedName>
</protein>
<evidence type="ECO:0000313" key="3">
    <source>
        <dbReference type="EMBL" id="GFJ94354.1"/>
    </source>
</evidence>
<gene>
    <name evidence="3" type="ORF">Prum_079960</name>
</gene>
<reference evidence="3 4" key="2">
    <citation type="submission" date="2020-03" db="EMBL/GenBank/DDBJ databases">
        <authorList>
            <person name="Ichikawa N."/>
            <person name="Kimura A."/>
            <person name="Kitahashi Y."/>
            <person name="Uohara A."/>
        </authorList>
    </citation>
    <scope>NUCLEOTIDE SEQUENCE [LARGE SCALE GENOMIC DNA]</scope>
    <source>
        <strain evidence="3 4">NBRC 108638</strain>
    </source>
</reference>
<feature type="transmembrane region" description="Helical" evidence="1">
    <location>
        <begin position="100"/>
        <end position="119"/>
    </location>
</feature>
<dbReference type="InterPro" id="IPR019692">
    <property type="entry name" value="CFP-6_PH"/>
</dbReference>
<feature type="transmembrane region" description="Helical" evidence="1">
    <location>
        <begin position="28"/>
        <end position="50"/>
    </location>
</feature>
<keyword evidence="1" id="KW-0472">Membrane</keyword>
<proteinExistence type="predicted"/>
<reference evidence="3 4" key="1">
    <citation type="submission" date="2020-03" db="EMBL/GenBank/DDBJ databases">
        <title>Whole genome shotgun sequence of Phytohabitans rumicis NBRC 108638.</title>
        <authorList>
            <person name="Komaki H."/>
            <person name="Tamura T."/>
        </authorList>
    </citation>
    <scope>NUCLEOTIDE SEQUENCE [LARGE SCALE GENOMIC DNA]</scope>
    <source>
        <strain evidence="3 4">NBRC 108638</strain>
    </source>
</reference>
<dbReference type="AlphaFoldDB" id="A0A6V8LDF3"/>
<keyword evidence="1" id="KW-1133">Transmembrane helix</keyword>
<accession>A0A6V8LDF3</accession>
<sequence>MLVAATVLLAVAWLAGSAWQTSPTGTSLVLGLLLPLVVLGGLTTVYVVQLTRSRRPATLEVRAGAFVAPPAYLRVAVHASVFLAIGAMVAGQALRDLADVPAISVPLLALASLQILLYVPSVRAVFGDQPRVELRPEGLKLFNVLGTRAMPWEAIAVGPYPRQRRQDVNEMAIGRPELVHRSGLERWLGQRKVMLPPLVATDPMFLAAAVNHYLFHAEHRAAIGTPAEYARLYGVLTGRPDAPPAPA</sequence>